<reference evidence="2" key="1">
    <citation type="submission" date="2020-01" db="EMBL/GenBank/DDBJ databases">
        <authorList>
            <consortium name="DOE Joint Genome Institute"/>
            <person name="Haridas S."/>
            <person name="Albert R."/>
            <person name="Binder M."/>
            <person name="Bloem J."/>
            <person name="Labutti K."/>
            <person name="Salamov A."/>
            <person name="Andreopoulos B."/>
            <person name="Baker S.E."/>
            <person name="Barry K."/>
            <person name="Bills G."/>
            <person name="Bluhm B.H."/>
            <person name="Cannon C."/>
            <person name="Castanera R."/>
            <person name="Culley D.E."/>
            <person name="Daum C."/>
            <person name="Ezra D."/>
            <person name="Gonzalez J.B."/>
            <person name="Henrissat B."/>
            <person name="Kuo A."/>
            <person name="Liang C."/>
            <person name="Lipzen A."/>
            <person name="Lutzoni F."/>
            <person name="Magnuson J."/>
            <person name="Mondo S."/>
            <person name="Nolan M."/>
            <person name="Ohm R."/>
            <person name="Pangilinan J."/>
            <person name="Park H.-J."/>
            <person name="Ramirez L."/>
            <person name="Alfaro M."/>
            <person name="Sun H."/>
            <person name="Tritt A."/>
            <person name="Yoshinaga Y."/>
            <person name="Zwiers L.-H."/>
            <person name="Turgeon B.G."/>
            <person name="Goodwin S.B."/>
            <person name="Spatafora J.W."/>
            <person name="Crous P.W."/>
            <person name="Grigoriev I.V."/>
        </authorList>
    </citation>
    <scope>NUCLEOTIDE SEQUENCE</scope>
    <source>
        <strain evidence="2">P77</strain>
    </source>
</reference>
<feature type="region of interest" description="Disordered" evidence="1">
    <location>
        <begin position="1"/>
        <end position="213"/>
    </location>
</feature>
<evidence type="ECO:0000256" key="1">
    <source>
        <dbReference type="SAM" id="MobiDB-lite"/>
    </source>
</evidence>
<proteinExistence type="predicted"/>
<dbReference type="AlphaFoldDB" id="A0A6A5JX48"/>
<dbReference type="OrthoDB" id="4160836at2759"/>
<dbReference type="Proteomes" id="UP000800040">
    <property type="component" value="Unassembled WGS sequence"/>
</dbReference>
<name>A0A6A5JX48_9PLEO</name>
<feature type="compositionally biased region" description="Polar residues" evidence="1">
    <location>
        <begin position="95"/>
        <end position="116"/>
    </location>
</feature>
<evidence type="ECO:0000313" key="3">
    <source>
        <dbReference type="Proteomes" id="UP000800040"/>
    </source>
</evidence>
<protein>
    <submittedName>
        <fullName evidence="2">Uncharacterized protein</fullName>
    </submittedName>
</protein>
<evidence type="ECO:0000313" key="2">
    <source>
        <dbReference type="EMBL" id="KAF1828679.1"/>
    </source>
</evidence>
<sequence length="547" mass="62037">MSEPPTKRRRTNSPEERASSPLRQPPRRRPSFASPTKASLARNYPNLLPSTSTLDASSHRSSRGDVLARGRQARAFVLGETDPQQETVQDRFNEYDTSQTTAGAQQLPKAQNNTPQEGFRDILEEEEPELPTTPSHTGLEQHAEPRRGVLFSSPTKRPPRVKDRVKQSPLRPKAPPVQSDDTTRTVEDGPTEADTQNVAQIRLPPDPEVEERKREKARLHRELEELESQVSSTVNEIVKEQHRDADEALRLTERAHLSKLISKISESESEPEKPAVISDLLCSFLPFSALPVPQPRSSPPTRLIPSHRPVELVDPLPYLEMFTSLKFSTQPSLPRGKVFPASKRVHQKYTVDIVGPRKLLTAQVSVNIDALANNIIDMHILRISPWAERELGTFIRKKAQEKDLGNACWAIDSYWEIAQKRAQHWHKCQTAFAHLTPGRTNEDTENYQQKDKQSKTIARKDLSRNLGRDTLVLQDKNVLLKLDWRISFDWTGEAESEITIELAFPQVWFETDNAASLRKVPETFASLLRTKGVYEATRIMVTLLFPS</sequence>
<accession>A0A6A5JX48</accession>
<gene>
    <name evidence="2" type="ORF">BDW02DRAFT_603206</name>
</gene>
<dbReference type="EMBL" id="ML975510">
    <property type="protein sequence ID" value="KAF1828679.1"/>
    <property type="molecule type" value="Genomic_DNA"/>
</dbReference>
<organism evidence="2 3">
    <name type="scientific">Decorospora gaudefroyi</name>
    <dbReference type="NCBI Taxonomy" id="184978"/>
    <lineage>
        <taxon>Eukaryota</taxon>
        <taxon>Fungi</taxon>
        <taxon>Dikarya</taxon>
        <taxon>Ascomycota</taxon>
        <taxon>Pezizomycotina</taxon>
        <taxon>Dothideomycetes</taxon>
        <taxon>Pleosporomycetidae</taxon>
        <taxon>Pleosporales</taxon>
        <taxon>Pleosporineae</taxon>
        <taxon>Pleosporaceae</taxon>
        <taxon>Decorospora</taxon>
    </lineage>
</organism>
<keyword evidence="3" id="KW-1185">Reference proteome</keyword>